<dbReference type="FunFam" id="3.20.20.80:FF:000003">
    <property type="entry name" value="1,4-alpha-glucan branching enzyme GlgB"/>
    <property type="match status" value="1"/>
</dbReference>
<dbReference type="PATRIC" id="fig|1178515.4.peg.761"/>
<dbReference type="InterPro" id="IPR006048">
    <property type="entry name" value="A-amylase/branching_C"/>
</dbReference>
<dbReference type="Gene3D" id="2.60.40.10">
    <property type="entry name" value="Immunoglobulins"/>
    <property type="match status" value="1"/>
</dbReference>
<evidence type="ECO:0000256" key="1">
    <source>
        <dbReference type="ARBA" id="ARBA00000826"/>
    </source>
</evidence>
<dbReference type="KEGG" id="pswu:SY83_03835"/>
<dbReference type="Gene3D" id="3.20.20.80">
    <property type="entry name" value="Glycosidases"/>
    <property type="match status" value="1"/>
</dbReference>
<dbReference type="PANTHER" id="PTHR43651:SF3">
    <property type="entry name" value="1,4-ALPHA-GLUCAN-BRANCHING ENZYME"/>
    <property type="match status" value="1"/>
</dbReference>
<keyword evidence="5 10" id="KW-0321">Glycogen metabolism</keyword>
<dbReference type="NCBIfam" id="NF003811">
    <property type="entry name" value="PRK05402.1"/>
    <property type="match status" value="1"/>
</dbReference>
<dbReference type="InterPro" id="IPR004193">
    <property type="entry name" value="Glyco_hydro_13_N"/>
</dbReference>
<evidence type="ECO:0000256" key="10">
    <source>
        <dbReference type="HAMAP-Rule" id="MF_00685"/>
    </source>
</evidence>
<reference evidence="13 14" key="1">
    <citation type="submission" date="2015-01" db="EMBL/GenBank/DDBJ databases">
        <title>Paenibacillus swuensis/DY6/whole genome sequencing.</title>
        <authorList>
            <person name="Kim M.K."/>
            <person name="Srinivasan S."/>
            <person name="Lee J.-J."/>
        </authorList>
    </citation>
    <scope>NUCLEOTIDE SEQUENCE [LARGE SCALE GENOMIC DNA]</scope>
    <source>
        <strain evidence="13 14">DY6</strain>
    </source>
</reference>
<dbReference type="SUPFAM" id="SSF51445">
    <property type="entry name" value="(Trans)glycosidases"/>
    <property type="match status" value="1"/>
</dbReference>
<comment type="function">
    <text evidence="2 10">Catalyzes the formation of the alpha-1,6-glucosidic linkages in glycogen by scission of a 1,4-alpha-linked oligosaccharide from growing alpha-1,4-glucan chains and the subsequent attachment of the oligosaccharide to the alpha-1,6 position.</text>
</comment>
<evidence type="ECO:0000313" key="14">
    <source>
        <dbReference type="Proteomes" id="UP000076927"/>
    </source>
</evidence>
<dbReference type="Pfam" id="PF02806">
    <property type="entry name" value="Alpha-amylase_C"/>
    <property type="match status" value="1"/>
</dbReference>
<feature type="active site" description="Proton donor" evidence="10 11">
    <location>
        <position position="364"/>
    </location>
</feature>
<evidence type="ECO:0000256" key="8">
    <source>
        <dbReference type="ARBA" id="ARBA00023056"/>
    </source>
</evidence>
<evidence type="ECO:0000256" key="3">
    <source>
        <dbReference type="ARBA" id="ARBA00004964"/>
    </source>
</evidence>
<dbReference type="NCBIfam" id="TIGR01515">
    <property type="entry name" value="branching_enzym"/>
    <property type="match status" value="1"/>
</dbReference>
<name>A0A172TEU9_9BACL</name>
<dbReference type="SMART" id="SM00642">
    <property type="entry name" value="Aamy"/>
    <property type="match status" value="1"/>
</dbReference>
<dbReference type="RefSeq" id="WP_068604406.1">
    <property type="nucleotide sequence ID" value="NZ_CP011388.1"/>
</dbReference>
<dbReference type="PIRSF" id="PIRSF000463">
    <property type="entry name" value="GlgB"/>
    <property type="match status" value="1"/>
</dbReference>
<comment type="subunit">
    <text evidence="10">Monomer.</text>
</comment>
<keyword evidence="9 10" id="KW-0119">Carbohydrate metabolism</keyword>
<dbReference type="InterPro" id="IPR044143">
    <property type="entry name" value="GlgB_N_E_set_prok"/>
</dbReference>
<keyword evidence="7 10" id="KW-0808">Transferase</keyword>
<dbReference type="GO" id="GO:0003844">
    <property type="term" value="F:1,4-alpha-glucan branching enzyme activity"/>
    <property type="evidence" value="ECO:0007669"/>
    <property type="project" value="UniProtKB-UniRule"/>
</dbReference>
<keyword evidence="6 10" id="KW-0328">Glycosyltransferase</keyword>
<dbReference type="NCBIfam" id="NF008967">
    <property type="entry name" value="PRK12313.1"/>
    <property type="match status" value="1"/>
</dbReference>
<dbReference type="HAMAP" id="MF_00685">
    <property type="entry name" value="GlgB"/>
    <property type="match status" value="1"/>
</dbReference>
<dbReference type="SUPFAM" id="SSF51011">
    <property type="entry name" value="Glycosyl hydrolase domain"/>
    <property type="match status" value="1"/>
</dbReference>
<dbReference type="UniPathway" id="UPA00164"/>
<dbReference type="GO" id="GO:0005978">
    <property type="term" value="P:glycogen biosynthetic process"/>
    <property type="evidence" value="ECO:0007669"/>
    <property type="project" value="UniProtKB-UniRule"/>
</dbReference>
<dbReference type="PANTHER" id="PTHR43651">
    <property type="entry name" value="1,4-ALPHA-GLUCAN-BRANCHING ENZYME"/>
    <property type="match status" value="1"/>
</dbReference>
<keyword evidence="14" id="KW-1185">Reference proteome</keyword>
<evidence type="ECO:0000259" key="12">
    <source>
        <dbReference type="SMART" id="SM00642"/>
    </source>
</evidence>
<evidence type="ECO:0000256" key="4">
    <source>
        <dbReference type="ARBA" id="ARBA00009000"/>
    </source>
</evidence>
<dbReference type="Proteomes" id="UP000076927">
    <property type="component" value="Chromosome"/>
</dbReference>
<dbReference type="FunFam" id="2.60.40.1180:FF:000002">
    <property type="entry name" value="1,4-alpha-glucan branching enzyme GlgB"/>
    <property type="match status" value="1"/>
</dbReference>
<protein>
    <recommendedName>
        <fullName evidence="10">1,4-alpha-glucan branching enzyme GlgB</fullName>
        <ecNumber evidence="10">2.4.1.18</ecNumber>
    </recommendedName>
    <alternativeName>
        <fullName evidence="10">1,4-alpha-D-glucan:1,4-alpha-D-glucan 6-glucosyl-transferase</fullName>
    </alternativeName>
    <alternativeName>
        <fullName evidence="10">Alpha-(1-&gt;4)-glucan branching enzyme</fullName>
    </alternativeName>
    <alternativeName>
        <fullName evidence="10">Glycogen branching enzyme</fullName>
        <shortName evidence="10">BE</shortName>
    </alternativeName>
</protein>
<dbReference type="OrthoDB" id="9800174at2"/>
<dbReference type="GO" id="GO:0004553">
    <property type="term" value="F:hydrolase activity, hydrolyzing O-glycosyl compounds"/>
    <property type="evidence" value="ECO:0007669"/>
    <property type="project" value="InterPro"/>
</dbReference>
<dbReference type="InterPro" id="IPR017853">
    <property type="entry name" value="GH"/>
</dbReference>
<dbReference type="Gene3D" id="2.60.40.1180">
    <property type="entry name" value="Golgi alpha-mannosidase II"/>
    <property type="match status" value="1"/>
</dbReference>
<dbReference type="CDD" id="cd11322">
    <property type="entry name" value="AmyAc_Glg_BE"/>
    <property type="match status" value="1"/>
</dbReference>
<dbReference type="AlphaFoldDB" id="A0A172TEU9"/>
<comment type="similarity">
    <text evidence="4 10">Belongs to the glycosyl hydrolase 13 family. GlgB subfamily.</text>
</comment>
<dbReference type="InterPro" id="IPR037439">
    <property type="entry name" value="Branching_enzy"/>
</dbReference>
<evidence type="ECO:0000256" key="9">
    <source>
        <dbReference type="ARBA" id="ARBA00023277"/>
    </source>
</evidence>
<dbReference type="InterPro" id="IPR013780">
    <property type="entry name" value="Glyco_hydro_b"/>
</dbReference>
<comment type="pathway">
    <text evidence="3 10">Glycan biosynthesis; glycogen biosynthesis.</text>
</comment>
<dbReference type="Pfam" id="PF02922">
    <property type="entry name" value="CBM_48"/>
    <property type="match status" value="1"/>
</dbReference>
<dbReference type="GO" id="GO:0005829">
    <property type="term" value="C:cytosol"/>
    <property type="evidence" value="ECO:0007669"/>
    <property type="project" value="TreeGrafter"/>
</dbReference>
<evidence type="ECO:0000256" key="6">
    <source>
        <dbReference type="ARBA" id="ARBA00022676"/>
    </source>
</evidence>
<dbReference type="EC" id="2.4.1.18" evidence="10"/>
<evidence type="ECO:0000256" key="5">
    <source>
        <dbReference type="ARBA" id="ARBA00022600"/>
    </source>
</evidence>
<evidence type="ECO:0000313" key="13">
    <source>
        <dbReference type="EMBL" id="ANE45578.1"/>
    </source>
</evidence>
<comment type="catalytic activity">
    <reaction evidence="1 10">
        <text>Transfers a segment of a (1-&gt;4)-alpha-D-glucan chain to a primary hydroxy group in a similar glucan chain.</text>
        <dbReference type="EC" id="2.4.1.18"/>
    </reaction>
</comment>
<dbReference type="InterPro" id="IPR013783">
    <property type="entry name" value="Ig-like_fold"/>
</dbReference>
<dbReference type="STRING" id="1178515.SY83_03835"/>
<feature type="domain" description="Glycosyl hydrolase family 13 catalytic" evidence="12">
    <location>
        <begin position="154"/>
        <end position="514"/>
    </location>
</feature>
<dbReference type="CDD" id="cd02855">
    <property type="entry name" value="E_set_GBE_prok_N"/>
    <property type="match status" value="1"/>
</dbReference>
<dbReference type="FunFam" id="2.60.40.10:FF:000169">
    <property type="entry name" value="1,4-alpha-glucan branching enzyme GlgB"/>
    <property type="match status" value="1"/>
</dbReference>
<accession>A0A172TEU9</accession>
<dbReference type="Pfam" id="PF00128">
    <property type="entry name" value="Alpha-amylase"/>
    <property type="match status" value="1"/>
</dbReference>
<dbReference type="InterPro" id="IPR006407">
    <property type="entry name" value="GlgB"/>
</dbReference>
<feature type="active site" description="Nucleophile" evidence="10 11">
    <location>
        <position position="311"/>
    </location>
</feature>
<evidence type="ECO:0000256" key="2">
    <source>
        <dbReference type="ARBA" id="ARBA00002953"/>
    </source>
</evidence>
<keyword evidence="8 10" id="KW-0320">Glycogen biosynthesis</keyword>
<organism evidence="13 14">
    <name type="scientific">Paenibacillus swuensis</name>
    <dbReference type="NCBI Taxonomy" id="1178515"/>
    <lineage>
        <taxon>Bacteria</taxon>
        <taxon>Bacillati</taxon>
        <taxon>Bacillota</taxon>
        <taxon>Bacilli</taxon>
        <taxon>Bacillales</taxon>
        <taxon>Paenibacillaceae</taxon>
        <taxon>Paenibacillus</taxon>
    </lineage>
</organism>
<dbReference type="GO" id="GO:0043169">
    <property type="term" value="F:cation binding"/>
    <property type="evidence" value="ECO:0007669"/>
    <property type="project" value="InterPro"/>
</dbReference>
<evidence type="ECO:0000256" key="7">
    <source>
        <dbReference type="ARBA" id="ARBA00022679"/>
    </source>
</evidence>
<proteinExistence type="inferred from homology"/>
<evidence type="ECO:0000256" key="11">
    <source>
        <dbReference type="PIRSR" id="PIRSR000463-1"/>
    </source>
</evidence>
<sequence>MSGTFPSSHDIYLFHQGNLFHSYRMLGAHPLTEDGLAGTRFTVWAPNAREVRLAGSFNGWQTEQHPMHRIEESGLWTLFVPGVTQGDLYKYEVHAHNGEIKLKADPYAFYAELRPNTASIVYPLDGYEWGDIAWNKNKKKKGAVVYNNPLNIYEVHLGTWKIKGKELFYTYEELATELVDYAVELGYTHIELLPVSEHPFDRSWGYQITGYFAVTSRYGTPDQFKMFVDRAHQQGVGVIVDWVPGHFCKDDHGLRLFDGTPQFEPQDPRIAEKKQWGTLSFDFGKPEVMSFLISNALFWMDVYHVDGLRVDAVASMLYLGFGNNEEDPPLNRDGGQENLEAVDFLRKLNETVFSEYPQALMMAEDSTDWPLVTGPTDQGGLGFNYKWNMGWMNDVLEYMETETHARKHRHNLLTFSFMYTYSENYVLPFSHDEVVHGKKSLLDKMPGDYWQKFAGLRTLYGYQMAHPGKKLLFMGGELGHFAEWKDLWEIDWFLLDYDMHAAMHRYVKDLNHFYQAQAPLWQLDHSHEGFQWIDADDEAQSIVSFIRQGVKKTDFLICVTNFTPATYMEYRVGVPRAGTYTEVLNSDAVPYGGSGQVNSEPVKAERVPWHNQPYSITMKVPPLAAVMFEYSSTRKAAPRKNPSL</sequence>
<dbReference type="EMBL" id="CP011388">
    <property type="protein sequence ID" value="ANE45578.1"/>
    <property type="molecule type" value="Genomic_DNA"/>
</dbReference>
<gene>
    <name evidence="10" type="primary">glgB</name>
    <name evidence="13" type="ORF">SY83_03835</name>
</gene>
<dbReference type="InterPro" id="IPR006047">
    <property type="entry name" value="GH13_cat_dom"/>
</dbReference>